<feature type="domain" description="RRM Nup35-type" evidence="9">
    <location>
        <begin position="171"/>
        <end position="289"/>
    </location>
</feature>
<dbReference type="Gene3D" id="3.30.70.330">
    <property type="match status" value="1"/>
</dbReference>
<dbReference type="InterPro" id="IPR012677">
    <property type="entry name" value="Nucleotide-bd_a/b_plait_sf"/>
</dbReference>
<evidence type="ECO:0000256" key="3">
    <source>
        <dbReference type="ARBA" id="ARBA00022816"/>
    </source>
</evidence>
<dbReference type="Pfam" id="PF05172">
    <property type="entry name" value="RRM_Nup35"/>
    <property type="match status" value="1"/>
</dbReference>
<evidence type="ECO:0000259" key="9">
    <source>
        <dbReference type="PROSITE" id="PS51472"/>
    </source>
</evidence>
<keyword evidence="5" id="KW-0811">Translocation</keyword>
<evidence type="ECO:0000256" key="8">
    <source>
        <dbReference type="PROSITE-ProRule" id="PRU00804"/>
    </source>
</evidence>
<evidence type="ECO:0000256" key="5">
    <source>
        <dbReference type="ARBA" id="ARBA00023010"/>
    </source>
</evidence>
<keyword evidence="3 8" id="KW-0509">mRNA transport</keyword>
<gene>
    <name evidence="10" type="ORF">SAMEA4029010_CIC11G00000002490</name>
</gene>
<dbReference type="GO" id="GO:0044615">
    <property type="term" value="C:nuclear pore nuclear basket"/>
    <property type="evidence" value="ECO:0007669"/>
    <property type="project" value="TreeGrafter"/>
</dbReference>
<dbReference type="PANTHER" id="PTHR21527:SF6">
    <property type="entry name" value="NUCLEOPORIN NUP35"/>
    <property type="match status" value="1"/>
</dbReference>
<proteinExistence type="predicted"/>
<evidence type="ECO:0000313" key="11">
    <source>
        <dbReference type="Proteomes" id="UP000182334"/>
    </source>
</evidence>
<keyword evidence="11" id="KW-1185">Reference proteome</keyword>
<dbReference type="InterPro" id="IPR007846">
    <property type="entry name" value="RRM_NUP35_dom"/>
</dbReference>
<keyword evidence="7 8" id="KW-0539">Nucleus</keyword>
<dbReference type="GO" id="GO:0006607">
    <property type="term" value="P:NLS-bearing protein import into nucleus"/>
    <property type="evidence" value="ECO:0007669"/>
    <property type="project" value="TreeGrafter"/>
</dbReference>
<protein>
    <submittedName>
        <fullName evidence="10">CIC11C00000002490</fullName>
    </submittedName>
</protein>
<reference evidence="10 11" key="1">
    <citation type="submission" date="2016-10" db="EMBL/GenBank/DDBJ databases">
        <authorList>
            <person name="de Groot N.N."/>
        </authorList>
    </citation>
    <scope>NUCLEOTIDE SEQUENCE [LARGE SCALE GENOMIC DNA]</scope>
    <source>
        <strain evidence="10 11">CBS 141442</strain>
    </source>
</reference>
<dbReference type="GO" id="GO:0044613">
    <property type="term" value="C:nuclear pore central transport channel"/>
    <property type="evidence" value="ECO:0007669"/>
    <property type="project" value="TreeGrafter"/>
</dbReference>
<dbReference type="CDD" id="cd12721">
    <property type="entry name" value="RRM_Nup53p_fungi"/>
    <property type="match status" value="1"/>
</dbReference>
<dbReference type="AlphaFoldDB" id="A0A1L0CWS6"/>
<dbReference type="GO" id="GO:0051028">
    <property type="term" value="P:mRNA transport"/>
    <property type="evidence" value="ECO:0007669"/>
    <property type="project" value="UniProtKB-UniRule"/>
</dbReference>
<keyword evidence="4" id="KW-0653">Protein transport</keyword>
<evidence type="ECO:0000313" key="10">
    <source>
        <dbReference type="EMBL" id="SGZ47824.1"/>
    </source>
</evidence>
<dbReference type="GO" id="GO:0003676">
    <property type="term" value="F:nucleic acid binding"/>
    <property type="evidence" value="ECO:0007669"/>
    <property type="project" value="InterPro"/>
</dbReference>
<evidence type="ECO:0000256" key="6">
    <source>
        <dbReference type="ARBA" id="ARBA00023132"/>
    </source>
</evidence>
<dbReference type="GO" id="GO:0005543">
    <property type="term" value="F:phospholipid binding"/>
    <property type="evidence" value="ECO:0007669"/>
    <property type="project" value="TreeGrafter"/>
</dbReference>
<accession>A0A1L0CWS6</accession>
<keyword evidence="2 8" id="KW-0813">Transport</keyword>
<organism evidence="10 11">
    <name type="scientific">Sungouiella intermedia</name>
    <dbReference type="NCBI Taxonomy" id="45354"/>
    <lineage>
        <taxon>Eukaryota</taxon>
        <taxon>Fungi</taxon>
        <taxon>Dikarya</taxon>
        <taxon>Ascomycota</taxon>
        <taxon>Saccharomycotina</taxon>
        <taxon>Pichiomycetes</taxon>
        <taxon>Metschnikowiaceae</taxon>
        <taxon>Sungouiella</taxon>
    </lineage>
</organism>
<comment type="subcellular location">
    <subcellularLocation>
        <location evidence="1">Nucleus</location>
        <location evidence="1">Nuclear pore complex</location>
    </subcellularLocation>
</comment>
<dbReference type="Proteomes" id="UP000182334">
    <property type="component" value="Chromosome I"/>
</dbReference>
<dbReference type="InterPro" id="IPR035979">
    <property type="entry name" value="RBD_domain_sf"/>
</dbReference>
<dbReference type="OrthoDB" id="1733656at2759"/>
<evidence type="ECO:0000256" key="1">
    <source>
        <dbReference type="ARBA" id="ARBA00004567"/>
    </source>
</evidence>
<dbReference type="GO" id="GO:0006999">
    <property type="term" value="P:nuclear pore organization"/>
    <property type="evidence" value="ECO:0007669"/>
    <property type="project" value="TreeGrafter"/>
</dbReference>
<evidence type="ECO:0000256" key="2">
    <source>
        <dbReference type="ARBA" id="ARBA00022448"/>
    </source>
</evidence>
<dbReference type="EMBL" id="LT635756">
    <property type="protein sequence ID" value="SGZ47824.1"/>
    <property type="molecule type" value="Genomic_DNA"/>
</dbReference>
<sequence length="382" mass="41412">MAERKDPTWFQTSSLRVIPNHLVSKKKPGFQISAVANSKKDSKSTSGSSGSSSGGFNATDFNVITFGNRPHRASSASYADTLLFLQDADNTTVNYDNDDIPLYNNSDDVPPSRSMYDLNDEVFMSLNKPSQHTESFINKDPKTFNNLFAKADDKSNTAADTDSKILKNPLLNSELAILVFGYPELMANQVIARFAEFGSILEDFEAARSSKNSSEGLLGMIQATGAFPSAAQDTVVEHGPPPPIFSGKSWVKLTYDNPSSAIDALQESGSVFNGCLIGVVPYTRDAVEKLQRRKLTSVEDIGGGLPSLVHSESSKVDNGVIGDSNDMQASYIKRLDIKDGSELFLKANSINGDPSKGSAKKSDEKLGVWGTISNYFFGFHDL</sequence>
<dbReference type="PROSITE" id="PS51472">
    <property type="entry name" value="RRM_NUP35"/>
    <property type="match status" value="1"/>
</dbReference>
<name>A0A1L0CWS6_9ASCO</name>
<evidence type="ECO:0000256" key="4">
    <source>
        <dbReference type="ARBA" id="ARBA00022927"/>
    </source>
</evidence>
<dbReference type="PANTHER" id="PTHR21527">
    <property type="entry name" value="NUCLEOPORIN NUP35"/>
    <property type="match status" value="1"/>
</dbReference>
<dbReference type="SUPFAM" id="SSF54928">
    <property type="entry name" value="RNA-binding domain, RBD"/>
    <property type="match status" value="1"/>
</dbReference>
<dbReference type="STRING" id="45354.A0A1L0CWS6"/>
<evidence type="ECO:0000256" key="7">
    <source>
        <dbReference type="ARBA" id="ARBA00023242"/>
    </source>
</evidence>
<dbReference type="GO" id="GO:0017056">
    <property type="term" value="F:structural constituent of nuclear pore"/>
    <property type="evidence" value="ECO:0007669"/>
    <property type="project" value="TreeGrafter"/>
</dbReference>
<keyword evidence="6 8" id="KW-0906">Nuclear pore complex</keyword>